<keyword evidence="1" id="KW-0472">Membrane</keyword>
<gene>
    <name evidence="3" type="ORF">NQ502_09025</name>
</gene>
<evidence type="ECO:0000256" key="1">
    <source>
        <dbReference type="SAM" id="Phobius"/>
    </source>
</evidence>
<dbReference type="EMBL" id="CP102290">
    <property type="protein sequence ID" value="UWP61153.1"/>
    <property type="molecule type" value="Genomic_DNA"/>
</dbReference>
<evidence type="ECO:0000313" key="3">
    <source>
        <dbReference type="EMBL" id="UWP61153.1"/>
    </source>
</evidence>
<name>A0ABY5VLY7_9FIRM</name>
<feature type="transmembrane region" description="Helical" evidence="1">
    <location>
        <begin position="7"/>
        <end position="26"/>
    </location>
</feature>
<evidence type="ECO:0000259" key="2">
    <source>
        <dbReference type="Pfam" id="PF14238"/>
    </source>
</evidence>
<keyword evidence="1" id="KW-1133">Transmembrane helix</keyword>
<dbReference type="Pfam" id="PF14238">
    <property type="entry name" value="DUF4340"/>
    <property type="match status" value="1"/>
</dbReference>
<feature type="domain" description="DUF4340" evidence="2">
    <location>
        <begin position="74"/>
        <end position="262"/>
    </location>
</feature>
<organism evidence="3 4">
    <name type="scientific">Ruminococcus gauvreauii</name>
    <dbReference type="NCBI Taxonomy" id="438033"/>
    <lineage>
        <taxon>Bacteria</taxon>
        <taxon>Bacillati</taxon>
        <taxon>Bacillota</taxon>
        <taxon>Clostridia</taxon>
        <taxon>Eubacteriales</taxon>
        <taxon>Oscillospiraceae</taxon>
        <taxon>Ruminococcus</taxon>
    </lineage>
</organism>
<dbReference type="InterPro" id="IPR025641">
    <property type="entry name" value="DUF4340"/>
</dbReference>
<sequence length="474" mass="52610">MKKRKVVNLIILLAVLILLAVAYFLLRNHNQAEEEAEKSEETSEIVSVDVDNIESISFTISGENEVFTKNEDAWKLESDTNFPVKADQMTVLTDALASVTSNRTLEHVDDLSEYGLDNPENIIQIKMKDDKNIKIAVGSSNESTGDCYVYLNDDKNTVYTTDSDLSTVFAGSLMNYAAGEDYPTVVGSDIKRVELEQGEHSFTVQSSDSADSGWSYTDASGSVSDADSSAISSLQSAIAGFTYANYYEYHCENPAEYGLDNPYATLKVTYTVSEEADESTEESEEEAKTVEKNMVLHIGNEDGNGNRYTSVEGSGEVHAISTESLSQVLDGALEHVENLTVSNIFLKDLENLTVDYLGNTHVFTLDTVNSEEEEEESKTVYYMDGEEMDTLGFSTFYNHVTAVTAQEMAEEGMIPEGEAELSFDFVKKDGSTVNVQYYAYDSNFYLAQRQDGNKYLVNKMKVKSLISEYEELIS</sequence>
<accession>A0ABY5VLY7</accession>
<dbReference type="Proteomes" id="UP001060164">
    <property type="component" value="Chromosome"/>
</dbReference>
<evidence type="ECO:0000313" key="4">
    <source>
        <dbReference type="Proteomes" id="UP001060164"/>
    </source>
</evidence>
<dbReference type="RefSeq" id="WP_028528252.1">
    <property type="nucleotide sequence ID" value="NZ_CABLBR010000009.1"/>
</dbReference>
<keyword evidence="4" id="KW-1185">Reference proteome</keyword>
<protein>
    <submittedName>
        <fullName evidence="3">DUF4340 domain-containing protein</fullName>
    </submittedName>
</protein>
<reference evidence="3" key="1">
    <citation type="journal article" date="2022" name="Cell">
        <title>Design, construction, and in vivo augmentation of a complex gut microbiome.</title>
        <authorList>
            <person name="Cheng A.G."/>
            <person name="Ho P.Y."/>
            <person name="Aranda-Diaz A."/>
            <person name="Jain S."/>
            <person name="Yu F.B."/>
            <person name="Meng X."/>
            <person name="Wang M."/>
            <person name="Iakiviak M."/>
            <person name="Nagashima K."/>
            <person name="Zhao A."/>
            <person name="Murugkar P."/>
            <person name="Patil A."/>
            <person name="Atabakhsh K."/>
            <person name="Weakley A."/>
            <person name="Yan J."/>
            <person name="Brumbaugh A.R."/>
            <person name="Higginbottom S."/>
            <person name="Dimas A."/>
            <person name="Shiver A.L."/>
            <person name="Deutschbauer A."/>
            <person name="Neff N."/>
            <person name="Sonnenburg J.L."/>
            <person name="Huang K.C."/>
            <person name="Fischbach M.A."/>
        </authorList>
    </citation>
    <scope>NUCLEOTIDE SEQUENCE</scope>
    <source>
        <strain evidence="3">DSM 19829</strain>
    </source>
</reference>
<keyword evidence="1" id="KW-0812">Transmembrane</keyword>
<proteinExistence type="predicted"/>